<dbReference type="KEGG" id="dli:dnl_26410"/>
<dbReference type="Pfam" id="PF11103">
    <property type="entry name" value="DUF2887"/>
    <property type="match status" value="1"/>
</dbReference>
<reference evidence="1" key="1">
    <citation type="journal article" date="2021" name="Microb. Physiol.">
        <title>Proteogenomic Insights into the Physiology of Marine, Sulfate-Reducing, Filamentous Desulfonema limicola and Desulfonema magnum.</title>
        <authorList>
            <person name="Schnaars V."/>
            <person name="Wohlbrand L."/>
            <person name="Scheve S."/>
            <person name="Hinrichs C."/>
            <person name="Reinhardt R."/>
            <person name="Rabus R."/>
        </authorList>
    </citation>
    <scope>NUCLEOTIDE SEQUENCE</scope>
    <source>
        <strain evidence="1">5ac10</strain>
    </source>
</reference>
<evidence type="ECO:0000313" key="1">
    <source>
        <dbReference type="EMBL" id="QTA80341.1"/>
    </source>
</evidence>
<gene>
    <name evidence="1" type="ORF">dnl_26410</name>
</gene>
<evidence type="ECO:0000313" key="2">
    <source>
        <dbReference type="Proteomes" id="UP000663720"/>
    </source>
</evidence>
<name>A0A975B7L3_9BACT</name>
<dbReference type="InterPro" id="IPR022573">
    <property type="entry name" value="DUF2887"/>
</dbReference>
<proteinExistence type="predicted"/>
<dbReference type="EMBL" id="CP061799">
    <property type="protein sequence ID" value="QTA80341.1"/>
    <property type="molecule type" value="Genomic_DNA"/>
</dbReference>
<keyword evidence="2" id="KW-1185">Reference proteome</keyword>
<dbReference type="AlphaFoldDB" id="A0A975B7L3"/>
<dbReference type="Proteomes" id="UP000663720">
    <property type="component" value="Chromosome"/>
</dbReference>
<protein>
    <submittedName>
        <fullName evidence="1">DUF2887</fullName>
    </submittedName>
</protein>
<accession>A0A975B7L3</accession>
<sequence length="60" mass="7180">MNLPLYFQVEQQGIKCYIKKMKTDELFYELFKFAPQSLFELLCIDIEGTYDFESISLKKT</sequence>
<organism evidence="1 2">
    <name type="scientific">Desulfonema limicola</name>
    <dbReference type="NCBI Taxonomy" id="45656"/>
    <lineage>
        <taxon>Bacteria</taxon>
        <taxon>Pseudomonadati</taxon>
        <taxon>Thermodesulfobacteriota</taxon>
        <taxon>Desulfobacteria</taxon>
        <taxon>Desulfobacterales</taxon>
        <taxon>Desulfococcaceae</taxon>
        <taxon>Desulfonema</taxon>
    </lineage>
</organism>